<gene>
    <name evidence="1" type="ORF">GMARGA_LOCUS37082</name>
</gene>
<feature type="non-terminal residue" evidence="1">
    <location>
        <position position="49"/>
    </location>
</feature>
<dbReference type="EMBL" id="CAJVQB010075792">
    <property type="protein sequence ID" value="CAG8844400.1"/>
    <property type="molecule type" value="Genomic_DNA"/>
</dbReference>
<accession>A0ABN7X119</accession>
<proteinExistence type="predicted"/>
<evidence type="ECO:0000313" key="2">
    <source>
        <dbReference type="Proteomes" id="UP000789901"/>
    </source>
</evidence>
<dbReference type="Proteomes" id="UP000789901">
    <property type="component" value="Unassembled WGS sequence"/>
</dbReference>
<comment type="caution">
    <text evidence="1">The sequence shown here is derived from an EMBL/GenBank/DDBJ whole genome shotgun (WGS) entry which is preliminary data.</text>
</comment>
<protein>
    <submittedName>
        <fullName evidence="1">38866_t:CDS:1</fullName>
    </submittedName>
</protein>
<sequence>KDKILFNINKELEKERFEQAKSLLNKNNHVFTQKISKEEQTVGLEQTDL</sequence>
<evidence type="ECO:0000313" key="1">
    <source>
        <dbReference type="EMBL" id="CAG8844400.1"/>
    </source>
</evidence>
<organism evidence="1 2">
    <name type="scientific">Gigaspora margarita</name>
    <dbReference type="NCBI Taxonomy" id="4874"/>
    <lineage>
        <taxon>Eukaryota</taxon>
        <taxon>Fungi</taxon>
        <taxon>Fungi incertae sedis</taxon>
        <taxon>Mucoromycota</taxon>
        <taxon>Glomeromycotina</taxon>
        <taxon>Glomeromycetes</taxon>
        <taxon>Diversisporales</taxon>
        <taxon>Gigasporaceae</taxon>
        <taxon>Gigaspora</taxon>
    </lineage>
</organism>
<name>A0ABN7X119_GIGMA</name>
<keyword evidence="2" id="KW-1185">Reference proteome</keyword>
<feature type="non-terminal residue" evidence="1">
    <location>
        <position position="1"/>
    </location>
</feature>
<reference evidence="1 2" key="1">
    <citation type="submission" date="2021-06" db="EMBL/GenBank/DDBJ databases">
        <authorList>
            <person name="Kallberg Y."/>
            <person name="Tangrot J."/>
            <person name="Rosling A."/>
        </authorList>
    </citation>
    <scope>NUCLEOTIDE SEQUENCE [LARGE SCALE GENOMIC DNA]</scope>
    <source>
        <strain evidence="1 2">120-4 pot B 10/14</strain>
    </source>
</reference>